<keyword evidence="6 7" id="KW-0067">ATP-binding</keyword>
<keyword evidence="4 7" id="KW-0547">Nucleotide-binding</keyword>
<dbReference type="GO" id="GO:0000307">
    <property type="term" value="C:cyclin-dependent protein kinase holoenzyme complex"/>
    <property type="evidence" value="ECO:0000318"/>
    <property type="project" value="GO_Central"/>
</dbReference>
<comment type="similarity">
    <text evidence="1">Belongs to the protein kinase superfamily. CMGC Ser/Thr protein kinase family. CDC2/CDKX subfamily.</text>
</comment>
<dbReference type="PANTHER" id="PTHR24056">
    <property type="entry name" value="CELL DIVISION PROTEIN KINASE"/>
    <property type="match status" value="1"/>
</dbReference>
<dbReference type="FunFam" id="1.10.510.10:FF:000043">
    <property type="entry name" value="probable serine/threonine-protein kinase At1g54610"/>
    <property type="match status" value="1"/>
</dbReference>
<evidence type="ECO:0000256" key="7">
    <source>
        <dbReference type="PROSITE-ProRule" id="PRU10141"/>
    </source>
</evidence>
<dbReference type="PANTHER" id="PTHR24056:SF188">
    <property type="entry name" value="CYCLIN-DEPENDENT KINASE C-2 C"/>
    <property type="match status" value="1"/>
</dbReference>
<evidence type="ECO:0000256" key="3">
    <source>
        <dbReference type="ARBA" id="ARBA00022679"/>
    </source>
</evidence>
<name>A0A059BAV1_EUCGR</name>
<dbReference type="PROSITE" id="PS00107">
    <property type="entry name" value="PROTEIN_KINASE_ATP"/>
    <property type="match status" value="1"/>
</dbReference>
<keyword evidence="2" id="KW-0723">Serine/threonine-protein kinase</keyword>
<sequence length="698" mass="77721">MKAPTSSDWPHLSLSLSVCFSLSPREKERKTFVRGGGRVSLLLHRCNARSFLQEGGVYPPPRTWSFPDAGQSPFHVIRSNAVGASRLMGCICAKQADRGPASPGSGILTGAGTGTGTGTRSSKIPSGLFEFEKSGVKEHGGRSGELRKLEEKGSLSKRLRLELGFSHRYVEAEQAAAGWPSWLTAVAGDAIQGLVPLKADSFEKLEKIGQGTYSSVFRARELANGRMVALKKVRFDNFQPESIQFMAREISILRRLDHPNIMKLEGIITSRMSNSIYLVFEYMEHDLYGLISSPQVKFSDAQVKCYMKQLLSGIEHCHQHGVIHRDVKSSNILVNNEGILRIGDFGLANILNPKDRQQLTSHVVTLWYRPPELLMGSTSYGVTVDLWSVGCVFAELMFRKPILRGRTEVEQLHKIFKLCGSPPDGYWKMCKVPQATMFRPRHAYECTLRERCKGIATSAMKLMETFLSIEPHKRGTASSALISEYFRTVPYACDPSSLPKYPPNKEIDAKHREEARRKKARSRVREPEVGKRPTRIHRASQEQGFSSKIAPKEELQGQAQFVRRNLVRSSQRGEIDVPCREPLKSSCDASAISEAADTSQGPSILSGPTQISASNGFAWARRRKDDSVLKRSYSRSSARSQVSALDSSSIVFEPHDTDANGSTMHELRKLGIELDQDDSFEVLVLRANTSRSEVESMK</sequence>
<dbReference type="GO" id="GO:0032968">
    <property type="term" value="P:positive regulation of transcription elongation by RNA polymerase II"/>
    <property type="evidence" value="ECO:0000318"/>
    <property type="project" value="GO_Central"/>
</dbReference>
<feature type="compositionally biased region" description="Basic and acidic residues" evidence="8">
    <location>
        <begin position="503"/>
        <end position="516"/>
    </location>
</feature>
<feature type="region of interest" description="Disordered" evidence="8">
    <location>
        <begin position="99"/>
        <end position="123"/>
    </location>
</feature>
<dbReference type="InterPro" id="IPR017441">
    <property type="entry name" value="Protein_kinase_ATP_BS"/>
</dbReference>
<dbReference type="EMBL" id="KK198759">
    <property type="protein sequence ID" value="KCW63248.1"/>
    <property type="molecule type" value="Genomic_DNA"/>
</dbReference>
<dbReference type="STRING" id="71139.A0A059BAV1"/>
<dbReference type="GO" id="GO:0005524">
    <property type="term" value="F:ATP binding"/>
    <property type="evidence" value="ECO:0007669"/>
    <property type="project" value="UniProtKB-UniRule"/>
</dbReference>
<feature type="domain" description="Protein kinase" evidence="9">
    <location>
        <begin position="202"/>
        <end position="486"/>
    </location>
</feature>
<dbReference type="InterPro" id="IPR050108">
    <property type="entry name" value="CDK"/>
</dbReference>
<organism evidence="10">
    <name type="scientific">Eucalyptus grandis</name>
    <name type="common">Flooded gum</name>
    <dbReference type="NCBI Taxonomy" id="71139"/>
    <lineage>
        <taxon>Eukaryota</taxon>
        <taxon>Viridiplantae</taxon>
        <taxon>Streptophyta</taxon>
        <taxon>Embryophyta</taxon>
        <taxon>Tracheophyta</taxon>
        <taxon>Spermatophyta</taxon>
        <taxon>Magnoliopsida</taxon>
        <taxon>eudicotyledons</taxon>
        <taxon>Gunneridae</taxon>
        <taxon>Pentapetalae</taxon>
        <taxon>rosids</taxon>
        <taxon>malvids</taxon>
        <taxon>Myrtales</taxon>
        <taxon>Myrtaceae</taxon>
        <taxon>Myrtoideae</taxon>
        <taxon>Eucalypteae</taxon>
        <taxon>Eucalyptus</taxon>
    </lineage>
</organism>
<dbReference type="Gene3D" id="3.30.200.20">
    <property type="entry name" value="Phosphorylase Kinase, domain 1"/>
    <property type="match status" value="1"/>
</dbReference>
<protein>
    <recommendedName>
        <fullName evidence="9">Protein kinase domain-containing protein</fullName>
    </recommendedName>
</protein>
<dbReference type="PROSITE" id="PS00108">
    <property type="entry name" value="PROTEIN_KINASE_ST"/>
    <property type="match status" value="1"/>
</dbReference>
<evidence type="ECO:0000256" key="4">
    <source>
        <dbReference type="ARBA" id="ARBA00022741"/>
    </source>
</evidence>
<evidence type="ECO:0000313" key="10">
    <source>
        <dbReference type="EMBL" id="KCW63248.1"/>
    </source>
</evidence>
<accession>A0A059BAV1</accession>
<feature type="binding site" evidence="7">
    <location>
        <position position="231"/>
    </location>
    <ligand>
        <name>ATP</name>
        <dbReference type="ChEBI" id="CHEBI:30616"/>
    </ligand>
</feature>
<feature type="region of interest" description="Disordered" evidence="8">
    <location>
        <begin position="500"/>
        <end position="553"/>
    </location>
</feature>
<keyword evidence="5" id="KW-0418">Kinase</keyword>
<gene>
    <name evidence="10" type="ORF">EUGRSUZ_G00872</name>
</gene>
<dbReference type="InterPro" id="IPR011009">
    <property type="entry name" value="Kinase-like_dom_sf"/>
</dbReference>
<dbReference type="Pfam" id="PF00069">
    <property type="entry name" value="Pkinase"/>
    <property type="match status" value="1"/>
</dbReference>
<proteinExistence type="inferred from homology"/>
<dbReference type="Gene3D" id="1.10.510.10">
    <property type="entry name" value="Transferase(Phosphotransferase) domain 1"/>
    <property type="match status" value="1"/>
</dbReference>
<dbReference type="SUPFAM" id="SSF56112">
    <property type="entry name" value="Protein kinase-like (PK-like)"/>
    <property type="match status" value="1"/>
</dbReference>
<reference evidence="10" key="1">
    <citation type="submission" date="2013-07" db="EMBL/GenBank/DDBJ databases">
        <title>The genome of Eucalyptus grandis.</title>
        <authorList>
            <person name="Schmutz J."/>
            <person name="Hayes R."/>
            <person name="Myburg A."/>
            <person name="Tuskan G."/>
            <person name="Grattapaglia D."/>
            <person name="Rokhsar D.S."/>
        </authorList>
    </citation>
    <scope>NUCLEOTIDE SEQUENCE</scope>
    <source>
        <tissue evidence="10">Leaf extractions</tissue>
    </source>
</reference>
<dbReference type="GO" id="GO:0005634">
    <property type="term" value="C:nucleus"/>
    <property type="evidence" value="ECO:0000318"/>
    <property type="project" value="GO_Central"/>
</dbReference>
<dbReference type="InParanoid" id="A0A059BAV1"/>
<dbReference type="GO" id="GO:0008353">
    <property type="term" value="F:RNA polymerase II CTD heptapeptide repeat kinase activity"/>
    <property type="evidence" value="ECO:0000318"/>
    <property type="project" value="GO_Central"/>
</dbReference>
<dbReference type="eggNOG" id="KOG0600">
    <property type="taxonomic scope" value="Eukaryota"/>
</dbReference>
<evidence type="ECO:0000256" key="2">
    <source>
        <dbReference type="ARBA" id="ARBA00022527"/>
    </source>
</evidence>
<dbReference type="FunFam" id="3.30.200.20:FF:000021">
    <property type="entry name" value="probable serine/threonine-protein kinase At1g54610"/>
    <property type="match status" value="1"/>
</dbReference>
<keyword evidence="3" id="KW-0808">Transferase</keyword>
<evidence type="ECO:0000256" key="1">
    <source>
        <dbReference type="ARBA" id="ARBA00006485"/>
    </source>
</evidence>
<dbReference type="AlphaFoldDB" id="A0A059BAV1"/>
<dbReference type="InterPro" id="IPR000719">
    <property type="entry name" value="Prot_kinase_dom"/>
</dbReference>
<feature type="compositionally biased region" description="Gly residues" evidence="8">
    <location>
        <begin position="107"/>
        <end position="117"/>
    </location>
</feature>
<evidence type="ECO:0000259" key="9">
    <source>
        <dbReference type="PROSITE" id="PS50011"/>
    </source>
</evidence>
<dbReference type="PROSITE" id="PS50011">
    <property type="entry name" value="PROTEIN_KINASE_DOM"/>
    <property type="match status" value="1"/>
</dbReference>
<dbReference type="SMART" id="SM00220">
    <property type="entry name" value="S_TKc"/>
    <property type="match status" value="1"/>
</dbReference>
<evidence type="ECO:0000256" key="5">
    <source>
        <dbReference type="ARBA" id="ARBA00022777"/>
    </source>
</evidence>
<dbReference type="CDD" id="cd07840">
    <property type="entry name" value="STKc_CDK9_like"/>
    <property type="match status" value="1"/>
</dbReference>
<evidence type="ECO:0000256" key="6">
    <source>
        <dbReference type="ARBA" id="ARBA00022840"/>
    </source>
</evidence>
<evidence type="ECO:0000256" key="8">
    <source>
        <dbReference type="SAM" id="MobiDB-lite"/>
    </source>
</evidence>
<dbReference type="Gramene" id="KCW63248">
    <property type="protein sequence ID" value="KCW63248"/>
    <property type="gene ID" value="EUGRSUZ_G00872"/>
</dbReference>
<dbReference type="InterPro" id="IPR008271">
    <property type="entry name" value="Ser/Thr_kinase_AS"/>
</dbReference>